<dbReference type="SUPFAM" id="SSF54506">
    <property type="entry name" value="Diaminopimelate epimerase-like"/>
    <property type="match status" value="2"/>
</dbReference>
<organism evidence="10 11">
    <name type="scientific">Thermanaerovibrio velox DSM 12556</name>
    <dbReference type="NCBI Taxonomy" id="926567"/>
    <lineage>
        <taxon>Bacteria</taxon>
        <taxon>Thermotogati</taxon>
        <taxon>Synergistota</taxon>
        <taxon>Synergistia</taxon>
        <taxon>Synergistales</taxon>
        <taxon>Synergistaceae</taxon>
        <taxon>Thermanaerovibrio</taxon>
    </lineage>
</organism>
<feature type="active site" description="Proton donor" evidence="8">
    <location>
        <position position="78"/>
    </location>
</feature>
<keyword evidence="4 8" id="KW-0028">Amino-acid biosynthesis</keyword>
<dbReference type="Gene3D" id="3.10.310.10">
    <property type="entry name" value="Diaminopimelate Epimerase, Chain A, domain 1"/>
    <property type="match status" value="2"/>
</dbReference>
<comment type="caution">
    <text evidence="8">Lacks conserved residue(s) required for the propagation of feature annotation.</text>
</comment>
<evidence type="ECO:0000256" key="3">
    <source>
        <dbReference type="ARBA" id="ARBA00013080"/>
    </source>
</evidence>
<feature type="binding site" evidence="8">
    <location>
        <position position="14"/>
    </location>
    <ligand>
        <name>substrate</name>
    </ligand>
</feature>
<dbReference type="GO" id="GO:0005829">
    <property type="term" value="C:cytosol"/>
    <property type="evidence" value="ECO:0007669"/>
    <property type="project" value="TreeGrafter"/>
</dbReference>
<keyword evidence="8" id="KW-0963">Cytoplasm</keyword>
<dbReference type="Pfam" id="PF01678">
    <property type="entry name" value="DAP_epimerase"/>
    <property type="match status" value="2"/>
</dbReference>
<feature type="binding site" evidence="8">
    <location>
        <begin position="222"/>
        <end position="223"/>
    </location>
    <ligand>
        <name>substrate</name>
    </ligand>
</feature>
<evidence type="ECO:0000313" key="11">
    <source>
        <dbReference type="Proteomes" id="UP000005730"/>
    </source>
</evidence>
<evidence type="ECO:0000256" key="9">
    <source>
        <dbReference type="PROSITE-ProRule" id="PRU10125"/>
    </source>
</evidence>
<keyword evidence="11" id="KW-1185">Reference proteome</keyword>
<dbReference type="OrthoDB" id="9805408at2"/>
<feature type="binding site" evidence="8">
    <location>
        <begin position="211"/>
        <end position="212"/>
    </location>
    <ligand>
        <name>substrate</name>
    </ligand>
</feature>
<dbReference type="PROSITE" id="PS01326">
    <property type="entry name" value="DAP_EPIMERASE"/>
    <property type="match status" value="1"/>
</dbReference>
<feature type="binding site" evidence="8">
    <location>
        <begin position="79"/>
        <end position="80"/>
    </location>
    <ligand>
        <name>substrate</name>
    </ligand>
</feature>
<sequence>MRFVEFFKVHGNGNDFVFVDDLGGRVSSLVAPSELAVKVCHRRKGIGADGVLLLQDGDGEVQFRMRIFNSDGTEADMCGNGARCFARMLDRLGLEDPKMRFLAGVGVVEAQVDGSLVSLKMGFCPFGDGAFFGVPESGEGVPDGVVMSYLHVGVPHAVLFARSWDIGEEELKVLGRRYRHDGRFPRGANVTFLMPLGGVDGSGGFFARTYERGVEDLTLSCGTGACACAAALLRMGFGSPVRIESPGGFNVVEVEAEPHGARYVLTGPAEVSARGVFYL</sequence>
<comment type="similarity">
    <text evidence="2 8">Belongs to the diaminopimelate epimerase family.</text>
</comment>
<feature type="active site" description="Proton acceptor" evidence="8">
    <location>
        <position position="221"/>
    </location>
</feature>
<dbReference type="NCBIfam" id="TIGR00652">
    <property type="entry name" value="DapF"/>
    <property type="match status" value="1"/>
</dbReference>
<dbReference type="STRING" id="926567.TheveDRAFT_0081"/>
<evidence type="ECO:0000256" key="1">
    <source>
        <dbReference type="ARBA" id="ARBA00005196"/>
    </source>
</evidence>
<evidence type="ECO:0000256" key="8">
    <source>
        <dbReference type="HAMAP-Rule" id="MF_00197"/>
    </source>
</evidence>
<protein>
    <recommendedName>
        <fullName evidence="3 8">Diaminopimelate epimerase</fullName>
        <shortName evidence="8">DAP epimerase</shortName>
        <ecNumber evidence="3 8">5.1.1.7</ecNumber>
    </recommendedName>
    <alternativeName>
        <fullName evidence="8">PLP-independent amino acid racemase</fullName>
    </alternativeName>
</protein>
<dbReference type="HOGENOM" id="CLU_053306_3_2_0"/>
<dbReference type="GO" id="GO:0008837">
    <property type="term" value="F:diaminopimelate epimerase activity"/>
    <property type="evidence" value="ECO:0007669"/>
    <property type="project" value="UniProtKB-UniRule"/>
</dbReference>
<evidence type="ECO:0000256" key="5">
    <source>
        <dbReference type="ARBA" id="ARBA00023154"/>
    </source>
</evidence>
<name>H0UMZ0_9BACT</name>
<keyword evidence="5 8" id="KW-0457">Lysine biosynthesis</keyword>
<evidence type="ECO:0000256" key="4">
    <source>
        <dbReference type="ARBA" id="ARBA00022605"/>
    </source>
</evidence>
<proteinExistence type="inferred from homology"/>
<dbReference type="eggNOG" id="COG0253">
    <property type="taxonomic scope" value="Bacteria"/>
</dbReference>
<reference evidence="10 11" key="1">
    <citation type="submission" date="2011-10" db="EMBL/GenBank/DDBJ databases">
        <title>The Noncontiguous Finished genome of Thermanaerovibrio velox DSM 12556.</title>
        <authorList>
            <consortium name="US DOE Joint Genome Institute (JGI-PGF)"/>
            <person name="Lucas S."/>
            <person name="Copeland A."/>
            <person name="Lapidus A."/>
            <person name="Glavina del Rio T."/>
            <person name="Dalin E."/>
            <person name="Tice H."/>
            <person name="Bruce D."/>
            <person name="Goodwin L."/>
            <person name="Pitluck S."/>
            <person name="Peters L."/>
            <person name="Mikhailova N."/>
            <person name="Teshima H."/>
            <person name="Kyrpides N."/>
            <person name="Mavromatis K."/>
            <person name="Ivanova N."/>
            <person name="Markowitz V."/>
            <person name="Cheng J.-F."/>
            <person name="Hugenholtz P."/>
            <person name="Woyke T."/>
            <person name="Wu D."/>
            <person name="Spring S."/>
            <person name="Brambilla E.-M."/>
            <person name="Klenk H.-P."/>
            <person name="Eisen J.A."/>
        </authorList>
    </citation>
    <scope>NUCLEOTIDE SEQUENCE [LARGE SCALE GENOMIC DNA]</scope>
    <source>
        <strain evidence="10 11">DSM 12556</strain>
    </source>
</reference>
<dbReference type="PANTHER" id="PTHR31689">
    <property type="entry name" value="DIAMINOPIMELATE EPIMERASE, CHLOROPLASTIC"/>
    <property type="match status" value="1"/>
</dbReference>
<dbReference type="EMBL" id="CM001377">
    <property type="protein sequence ID" value="EHM09269.1"/>
    <property type="molecule type" value="Genomic_DNA"/>
</dbReference>
<dbReference type="PANTHER" id="PTHR31689:SF0">
    <property type="entry name" value="DIAMINOPIMELATE EPIMERASE"/>
    <property type="match status" value="1"/>
</dbReference>
<evidence type="ECO:0000256" key="7">
    <source>
        <dbReference type="ARBA" id="ARBA00051712"/>
    </source>
</evidence>
<dbReference type="GO" id="GO:0009089">
    <property type="term" value="P:lysine biosynthetic process via diaminopimelate"/>
    <property type="evidence" value="ECO:0007669"/>
    <property type="project" value="UniProtKB-UniRule"/>
</dbReference>
<comment type="catalytic activity">
    <reaction evidence="7 8">
        <text>(2S,6S)-2,6-diaminopimelate = meso-2,6-diaminopimelate</text>
        <dbReference type="Rhea" id="RHEA:15393"/>
        <dbReference type="ChEBI" id="CHEBI:57609"/>
        <dbReference type="ChEBI" id="CHEBI:57791"/>
        <dbReference type="EC" id="5.1.1.7"/>
    </reaction>
</comment>
<dbReference type="Proteomes" id="UP000005730">
    <property type="component" value="Chromosome"/>
</dbReference>
<gene>
    <name evidence="8" type="primary">dapF</name>
    <name evidence="10" type="ORF">TheveDRAFT_0081</name>
</gene>
<dbReference type="HAMAP" id="MF_00197">
    <property type="entry name" value="DAP_epimerase"/>
    <property type="match status" value="1"/>
</dbReference>
<feature type="binding site" evidence="8">
    <location>
        <position position="189"/>
    </location>
    <ligand>
        <name>substrate</name>
    </ligand>
</feature>
<dbReference type="AlphaFoldDB" id="H0UMZ0"/>
<comment type="subcellular location">
    <subcellularLocation>
        <location evidence="8">Cytoplasm</location>
    </subcellularLocation>
</comment>
<feature type="site" description="Could be important to modulate the pK values of the two catalytic cysteine residues" evidence="8">
    <location>
        <position position="211"/>
    </location>
</feature>
<dbReference type="InterPro" id="IPR001653">
    <property type="entry name" value="DAP_epimerase_DapF"/>
</dbReference>
<feature type="site" description="Could be important to modulate the pK values of the two catalytic cysteine residues" evidence="8">
    <location>
        <position position="156"/>
    </location>
</feature>
<comment type="subunit">
    <text evidence="8">Homodimer.</text>
</comment>
<dbReference type="UniPathway" id="UPA00034">
    <property type="reaction ID" value="UER00025"/>
</dbReference>
<comment type="pathway">
    <text evidence="1 8">Amino-acid biosynthesis; L-lysine biosynthesis via DAP pathway; DL-2,6-diaminopimelate from LL-2,6-diaminopimelate: step 1/1.</text>
</comment>
<dbReference type="InterPro" id="IPR018510">
    <property type="entry name" value="DAP_epimerase_AS"/>
</dbReference>
<feature type="binding site" evidence="8">
    <location>
        <position position="69"/>
    </location>
    <ligand>
        <name>substrate</name>
    </ligand>
</feature>
<dbReference type="EC" id="5.1.1.7" evidence="3 8"/>
<accession>H0UMZ0</accession>
<evidence type="ECO:0000313" key="10">
    <source>
        <dbReference type="EMBL" id="EHM09269.1"/>
    </source>
</evidence>
<keyword evidence="6 8" id="KW-0413">Isomerase</keyword>
<evidence type="ECO:0000256" key="2">
    <source>
        <dbReference type="ARBA" id="ARBA00010219"/>
    </source>
</evidence>
<comment type="function">
    <text evidence="8">Catalyzes the stereoinversion of LL-2,6-diaminopimelate (L,L-DAP) to meso-diaminopimelate (meso-DAP), a precursor of L-lysine and an essential component of the bacterial peptidoglycan.</text>
</comment>
<evidence type="ECO:0000256" key="6">
    <source>
        <dbReference type="ARBA" id="ARBA00023235"/>
    </source>
</evidence>
<feature type="active site" evidence="9">
    <location>
        <position position="78"/>
    </location>
</feature>